<keyword evidence="3 10" id="KW-1003">Cell membrane</keyword>
<evidence type="ECO:0000256" key="1">
    <source>
        <dbReference type="ARBA" id="ARBA00004651"/>
    </source>
</evidence>
<dbReference type="Pfam" id="PF00999">
    <property type="entry name" value="Na_H_Exchanger"/>
    <property type="match status" value="1"/>
</dbReference>
<keyword evidence="8 10" id="KW-0472">Membrane</keyword>
<comment type="caution">
    <text evidence="12">The sequence shown here is derived from an EMBL/GenBank/DDBJ whole genome shotgun (WGS) entry which is preliminary data.</text>
</comment>
<evidence type="ECO:0000313" key="13">
    <source>
        <dbReference type="Proteomes" id="UP001157114"/>
    </source>
</evidence>
<keyword evidence="2 10" id="KW-0813">Transport</keyword>
<comment type="function">
    <text evidence="10">Na(+)/H(+) antiporter that extrudes sodium in exchange for external protons.</text>
</comment>
<dbReference type="Gene3D" id="6.10.140.1330">
    <property type="match status" value="1"/>
</dbReference>
<evidence type="ECO:0000256" key="8">
    <source>
        <dbReference type="ARBA" id="ARBA00023136"/>
    </source>
</evidence>
<comment type="caution">
    <text evidence="10">Lacks conserved residue(s) required for the propagation of feature annotation.</text>
</comment>
<feature type="domain" description="Cation/H+ exchanger transmembrane" evidence="11">
    <location>
        <begin position="11"/>
        <end position="409"/>
    </location>
</feature>
<keyword evidence="6 10" id="KW-0915">Sodium</keyword>
<name>A0ABQ6GA98_9BACL</name>
<evidence type="ECO:0000313" key="12">
    <source>
        <dbReference type="EMBL" id="GLX67891.1"/>
    </source>
</evidence>
<keyword evidence="9 10" id="KW-0739">Sodium transport</keyword>
<keyword evidence="5 10" id="KW-1133">Transmembrane helix</keyword>
<feature type="transmembrane region" description="Helical" evidence="10">
    <location>
        <begin position="311"/>
        <end position="329"/>
    </location>
</feature>
<comment type="similarity">
    <text evidence="10">Belongs to the monovalent cation:proton antiporter 1 (CPA1) transporter (TC 2.A.36) family.</text>
</comment>
<protein>
    <submittedName>
        <fullName evidence="12">Sodium, potassium, lithium and rubidium/H(+) antiporter</fullName>
    </submittedName>
</protein>
<reference evidence="12 13" key="1">
    <citation type="submission" date="2023-03" db="EMBL/GenBank/DDBJ databases">
        <title>Draft genome sequence of the bacteria which degrade cell wall of Tricholomamatutake.</title>
        <authorList>
            <person name="Konishi Y."/>
            <person name="Fukuta Y."/>
            <person name="Shirasaka N."/>
        </authorList>
    </citation>
    <scope>NUCLEOTIDE SEQUENCE [LARGE SCALE GENOMIC DNA]</scope>
    <source>
        <strain evidence="13">mu1</strain>
    </source>
</reference>
<evidence type="ECO:0000256" key="7">
    <source>
        <dbReference type="ARBA" id="ARBA00023065"/>
    </source>
</evidence>
<feature type="transmembrane region" description="Helical" evidence="10">
    <location>
        <begin position="32"/>
        <end position="51"/>
    </location>
</feature>
<dbReference type="Proteomes" id="UP001157114">
    <property type="component" value="Unassembled WGS sequence"/>
</dbReference>
<dbReference type="InterPro" id="IPR004705">
    <property type="entry name" value="Cation/H_exchanger_CPA1_bac"/>
</dbReference>
<feature type="transmembrane region" description="Helical" evidence="10">
    <location>
        <begin position="156"/>
        <end position="176"/>
    </location>
</feature>
<comment type="subcellular location">
    <subcellularLocation>
        <location evidence="1 10">Cell membrane</location>
        <topology evidence="1 10">Multi-pass membrane protein</topology>
    </subcellularLocation>
</comment>
<accession>A0ABQ6GA98</accession>
<dbReference type="InterPro" id="IPR006153">
    <property type="entry name" value="Cation/H_exchanger_TM"/>
</dbReference>
<dbReference type="PANTHER" id="PTHR10110">
    <property type="entry name" value="SODIUM/HYDROGEN EXCHANGER"/>
    <property type="match status" value="1"/>
</dbReference>
<evidence type="ECO:0000256" key="6">
    <source>
        <dbReference type="ARBA" id="ARBA00023053"/>
    </source>
</evidence>
<feature type="transmembrane region" description="Helical" evidence="10">
    <location>
        <begin position="385"/>
        <end position="407"/>
    </location>
</feature>
<dbReference type="InterPro" id="IPR018422">
    <property type="entry name" value="Cation/H_exchanger_CPA1"/>
</dbReference>
<keyword evidence="4 10" id="KW-0812">Transmembrane</keyword>
<gene>
    <name evidence="12" type="primary">nhaK</name>
    <name evidence="12" type="ORF">MU1_22360</name>
</gene>
<evidence type="ECO:0000256" key="2">
    <source>
        <dbReference type="ARBA" id="ARBA00022448"/>
    </source>
</evidence>
<feature type="transmembrane region" description="Helical" evidence="10">
    <location>
        <begin position="228"/>
        <end position="251"/>
    </location>
</feature>
<sequence length="672" mass="75442">MEIFIVVLVMLILIGVSNVIYRFIPFVPVPLIQIALGAVIAVIPFGVHLHLEPELFFILFIAPLLYNDGKHTPRDELWRLRAPILLLSIGLVFATVVVVGYTIHWMIPSIPLAAAFGLAAILSPTDPVAVNALASRVQLPKSLMRLLEGEALMNDASGLVAFKFAIAAAMTGVFSLQKATISFLIIALGGLLAGAVLAFIIIGIRQLLRRAGLEDETMHMLLQLVTPFILYLVAEEIGVSGILAAVAGGIVHAIEDDRVEHSIARLKTVSMNTWSVILFILNGLVFVILGIQIPEVTSVIFKNPGFNNAVVIWYAIVIFALLLLLRFVWTSLFTRIGSAKREAYSIKVIILTTVSGVRGAVTLAGAFSIPILLNNGNSFPQRDLIIFLAAFIILLSLLSASILLPIIAKKREIIDESEKAHEEREWQVKVMGAAVDHLEQVSNEKNEHAVESVIAEYKRLMMSLEMRDNPNRQMPKRREEELKMRIEALDIERNYVEERLKKGAINEKHAEFYFGMLDQIELILANRLHLWKMVLKGFWVKIKAGFTNNRKLAFSEADINVLRGLRLQCSEAVIDQMDARCVPGTKDDPAECVTAYYQQIVKRMRSMPVHTKNKTQHFHEARKELHWRAIQAEREEVQSLYEKGSIDREMASTLRRHIRDREASMYEEDEIG</sequence>
<organism evidence="12 13">
    <name type="scientific">Paenibacillus glycanilyticus</name>
    <dbReference type="NCBI Taxonomy" id="126569"/>
    <lineage>
        <taxon>Bacteria</taxon>
        <taxon>Bacillati</taxon>
        <taxon>Bacillota</taxon>
        <taxon>Bacilli</taxon>
        <taxon>Bacillales</taxon>
        <taxon>Paenibacillaceae</taxon>
        <taxon>Paenibacillus</taxon>
    </lineage>
</organism>
<evidence type="ECO:0000256" key="3">
    <source>
        <dbReference type="ARBA" id="ARBA00022475"/>
    </source>
</evidence>
<evidence type="ECO:0000256" key="4">
    <source>
        <dbReference type="ARBA" id="ARBA00022692"/>
    </source>
</evidence>
<feature type="transmembrane region" description="Helical" evidence="10">
    <location>
        <begin position="183"/>
        <end position="208"/>
    </location>
</feature>
<feature type="transmembrane region" description="Helical" evidence="10">
    <location>
        <begin position="272"/>
        <end position="291"/>
    </location>
</feature>
<evidence type="ECO:0000256" key="5">
    <source>
        <dbReference type="ARBA" id="ARBA00022989"/>
    </source>
</evidence>
<dbReference type="RefSeq" id="WP_284238652.1">
    <property type="nucleotide sequence ID" value="NZ_BSSQ01000010.1"/>
</dbReference>
<dbReference type="PANTHER" id="PTHR10110:SF86">
    <property type="entry name" value="SODIUM_HYDROGEN EXCHANGER 7"/>
    <property type="match status" value="1"/>
</dbReference>
<keyword evidence="7 10" id="KW-0406">Ion transport</keyword>
<evidence type="ECO:0000256" key="10">
    <source>
        <dbReference type="RuleBase" id="RU366002"/>
    </source>
</evidence>
<keyword evidence="13" id="KW-1185">Reference proteome</keyword>
<evidence type="ECO:0000259" key="11">
    <source>
        <dbReference type="Pfam" id="PF00999"/>
    </source>
</evidence>
<keyword evidence="10" id="KW-0050">Antiport</keyword>
<evidence type="ECO:0000256" key="9">
    <source>
        <dbReference type="ARBA" id="ARBA00023201"/>
    </source>
</evidence>
<feature type="transmembrane region" description="Helical" evidence="10">
    <location>
        <begin position="349"/>
        <end position="373"/>
    </location>
</feature>
<dbReference type="EMBL" id="BSSQ01000010">
    <property type="protein sequence ID" value="GLX67891.1"/>
    <property type="molecule type" value="Genomic_DNA"/>
</dbReference>
<dbReference type="NCBIfam" id="TIGR00831">
    <property type="entry name" value="a_cpa1"/>
    <property type="match status" value="1"/>
</dbReference>
<feature type="transmembrane region" description="Helical" evidence="10">
    <location>
        <begin position="84"/>
        <end position="107"/>
    </location>
</feature>
<proteinExistence type="inferred from homology"/>